<dbReference type="InterPro" id="IPR002347">
    <property type="entry name" value="SDR_fam"/>
</dbReference>
<dbReference type="InterPro" id="IPR020904">
    <property type="entry name" value="Sc_DH/Rdtase_CS"/>
</dbReference>
<gene>
    <name evidence="4" type="primary">hrbI</name>
</gene>
<proteinExistence type="inferred from homology"/>
<comment type="similarity">
    <text evidence="1">Belongs to the short-chain dehydrogenases/reductases (SDR) family.</text>
</comment>
<dbReference type="PRINTS" id="PR00080">
    <property type="entry name" value="SDRFAMILY"/>
</dbReference>
<feature type="compositionally biased region" description="Basic residues" evidence="3">
    <location>
        <begin position="18"/>
        <end position="28"/>
    </location>
</feature>
<reference evidence="4" key="1">
    <citation type="journal article" date="2010" name="Appl. Environ. Microbiol.">
        <title>Cloning and characterization of a gene cluster for hatomarubigin biosynthesis in Streptomyces sp. strain 2238-SVT4.</title>
        <authorList>
            <person name="Kawasaki T."/>
            <person name="Hirashima R."/>
            <person name="Maruta T."/>
            <person name="Sato H."/>
            <person name="Maeda A."/>
            <person name="Yamada Y."/>
            <person name="Takeda M."/>
            <person name="Hayakawa Y."/>
        </authorList>
    </citation>
    <scope>NUCLEOTIDE SEQUENCE</scope>
    <source>
        <strain evidence="4">2238-SVT4</strain>
    </source>
</reference>
<dbReference type="Pfam" id="PF13561">
    <property type="entry name" value="adh_short_C2"/>
    <property type="match status" value="1"/>
</dbReference>
<organism evidence="4">
    <name type="scientific">Streptomyces sp. 2238-SVT4</name>
    <dbReference type="NCBI Taxonomy" id="681626"/>
    <lineage>
        <taxon>Bacteria</taxon>
        <taxon>Bacillati</taxon>
        <taxon>Actinomycetota</taxon>
        <taxon>Actinomycetes</taxon>
        <taxon>Kitasatosporales</taxon>
        <taxon>Streptomycetaceae</taxon>
        <taxon>Streptomyces</taxon>
    </lineage>
</organism>
<accession>D5MRI2</accession>
<dbReference type="PANTHER" id="PTHR43639:SF1">
    <property type="entry name" value="SHORT-CHAIN DEHYDROGENASE_REDUCTASE FAMILY PROTEIN"/>
    <property type="match status" value="1"/>
</dbReference>
<dbReference type="PROSITE" id="PS00061">
    <property type="entry name" value="ADH_SHORT"/>
    <property type="match status" value="1"/>
</dbReference>
<dbReference type="EMBL" id="AB524586">
    <property type="protein sequence ID" value="BAJ07848.1"/>
    <property type="molecule type" value="Genomic_DNA"/>
</dbReference>
<dbReference type="Gene3D" id="3.40.50.720">
    <property type="entry name" value="NAD(P)-binding Rossmann-like Domain"/>
    <property type="match status" value="1"/>
</dbReference>
<dbReference type="PRINTS" id="PR00081">
    <property type="entry name" value="GDHRDH"/>
</dbReference>
<dbReference type="GO" id="GO:0016491">
    <property type="term" value="F:oxidoreductase activity"/>
    <property type="evidence" value="ECO:0007669"/>
    <property type="project" value="UniProtKB-KW"/>
</dbReference>
<keyword evidence="2" id="KW-0560">Oxidoreductase</keyword>
<dbReference type="SUPFAM" id="SSF51735">
    <property type="entry name" value="NAD(P)-binding Rossmann-fold domains"/>
    <property type="match status" value="1"/>
</dbReference>
<evidence type="ECO:0000256" key="1">
    <source>
        <dbReference type="ARBA" id="ARBA00006484"/>
    </source>
</evidence>
<protein>
    <submittedName>
        <fullName evidence="4">Putative reductase</fullName>
    </submittedName>
</protein>
<dbReference type="InterPro" id="IPR036291">
    <property type="entry name" value="NAD(P)-bd_dom_sf"/>
</dbReference>
<dbReference type="PANTHER" id="PTHR43639">
    <property type="entry name" value="OXIDOREDUCTASE, SHORT-CHAIN DEHYDROGENASE/REDUCTASE FAMILY (AFU_ORTHOLOGUE AFUA_5G02870)"/>
    <property type="match status" value="1"/>
</dbReference>
<dbReference type="AlphaFoldDB" id="D5MRI2"/>
<sequence length="262" mass="27211">MPRGIHGQQPARQDSAGHRRQPGHRAGHRAAPGRGRSQWSTCNYATNESAAKETVALIEEAGGRAFAVRSQLGTQDSIQKLLSAVEAGLAEHTGGTTLDILVNNAAATGFAGTAPEAVTEEILDHCYTLNAKVPFLLTQQALRLIPDGGRVVNISSGVTHAAFPPQIAYAMGKGALEQITLHLAPVLAHRNITVNTVAAGITDTGDPVFSNPEAVEAMSAQSAFKRVGTVSEVADIVAFVASGDARWMTGAFVDATGGTLLG</sequence>
<feature type="region of interest" description="Disordered" evidence="3">
    <location>
        <begin position="1"/>
        <end position="40"/>
    </location>
</feature>
<evidence type="ECO:0000256" key="2">
    <source>
        <dbReference type="ARBA" id="ARBA00023002"/>
    </source>
</evidence>
<evidence type="ECO:0000313" key="4">
    <source>
        <dbReference type="EMBL" id="BAJ07848.1"/>
    </source>
</evidence>
<name>D5MRI2_9ACTN</name>
<evidence type="ECO:0000256" key="3">
    <source>
        <dbReference type="SAM" id="MobiDB-lite"/>
    </source>
</evidence>